<feature type="domain" description="NadR/Ttd14 AAA" evidence="1">
    <location>
        <begin position="6"/>
        <end position="84"/>
    </location>
</feature>
<gene>
    <name evidence="2" type="ORF">B0T18DRAFT_432516</name>
</gene>
<evidence type="ECO:0000313" key="2">
    <source>
        <dbReference type="EMBL" id="KAK0741404.1"/>
    </source>
</evidence>
<reference evidence="2" key="1">
    <citation type="submission" date="2023-06" db="EMBL/GenBank/DDBJ databases">
        <title>Genome-scale phylogeny and comparative genomics of the fungal order Sordariales.</title>
        <authorList>
            <consortium name="Lawrence Berkeley National Laboratory"/>
            <person name="Hensen N."/>
            <person name="Bonometti L."/>
            <person name="Westerberg I."/>
            <person name="Brannstrom I.O."/>
            <person name="Guillou S."/>
            <person name="Cros-Aarteil S."/>
            <person name="Calhoun S."/>
            <person name="Haridas S."/>
            <person name="Kuo A."/>
            <person name="Mondo S."/>
            <person name="Pangilinan J."/>
            <person name="Riley R."/>
            <person name="LaButti K."/>
            <person name="Andreopoulos B."/>
            <person name="Lipzen A."/>
            <person name="Chen C."/>
            <person name="Yanf M."/>
            <person name="Daum C."/>
            <person name="Ng V."/>
            <person name="Clum A."/>
            <person name="Steindorff A."/>
            <person name="Ohm R."/>
            <person name="Martin F."/>
            <person name="Silar P."/>
            <person name="Natvig D."/>
            <person name="Lalanne C."/>
            <person name="Gautier V."/>
            <person name="Ament-velasquez S.L."/>
            <person name="Kruys A."/>
            <person name="Hutchinson M.I."/>
            <person name="Powell A.J."/>
            <person name="Barry K."/>
            <person name="Miller A.N."/>
            <person name="Grigoriev I.V."/>
            <person name="Debuchy R."/>
            <person name="Gladieux P."/>
            <person name="Thoren M.H."/>
            <person name="Johannesson H."/>
        </authorList>
    </citation>
    <scope>NUCLEOTIDE SEQUENCE</scope>
    <source>
        <strain evidence="2">SMH3187-1</strain>
    </source>
</reference>
<dbReference type="Gene3D" id="3.40.50.300">
    <property type="entry name" value="P-loop containing nucleotide triphosphate hydrolases"/>
    <property type="match status" value="1"/>
</dbReference>
<sequence>MYSKNVYIVSAQCTGKTTLVNRLDQHFHDNPPPAGTPAIIKEVARTVLVQHNFTADDITSSQERCLLLQRFILETQTKAEKEHNMPERGPPRS</sequence>
<evidence type="ECO:0000313" key="3">
    <source>
        <dbReference type="Proteomes" id="UP001172155"/>
    </source>
</evidence>
<protein>
    <recommendedName>
        <fullName evidence="1">NadR/Ttd14 AAA domain-containing protein</fullName>
    </recommendedName>
</protein>
<keyword evidence="3" id="KW-1185">Reference proteome</keyword>
<dbReference type="InterPro" id="IPR027417">
    <property type="entry name" value="P-loop_NTPase"/>
</dbReference>
<name>A0AA40K0H0_9PEZI</name>
<dbReference type="AlphaFoldDB" id="A0AA40K0H0"/>
<proteinExistence type="predicted"/>
<organism evidence="2 3">
    <name type="scientific">Schizothecium vesticola</name>
    <dbReference type="NCBI Taxonomy" id="314040"/>
    <lineage>
        <taxon>Eukaryota</taxon>
        <taxon>Fungi</taxon>
        <taxon>Dikarya</taxon>
        <taxon>Ascomycota</taxon>
        <taxon>Pezizomycotina</taxon>
        <taxon>Sordariomycetes</taxon>
        <taxon>Sordariomycetidae</taxon>
        <taxon>Sordariales</taxon>
        <taxon>Schizotheciaceae</taxon>
        <taxon>Schizothecium</taxon>
    </lineage>
</organism>
<dbReference type="EMBL" id="JAUKUD010000006">
    <property type="protein sequence ID" value="KAK0741404.1"/>
    <property type="molecule type" value="Genomic_DNA"/>
</dbReference>
<dbReference type="Proteomes" id="UP001172155">
    <property type="component" value="Unassembled WGS sequence"/>
</dbReference>
<comment type="caution">
    <text evidence="2">The sequence shown here is derived from an EMBL/GenBank/DDBJ whole genome shotgun (WGS) entry which is preliminary data.</text>
</comment>
<evidence type="ECO:0000259" key="1">
    <source>
        <dbReference type="Pfam" id="PF13521"/>
    </source>
</evidence>
<dbReference type="Pfam" id="PF13521">
    <property type="entry name" value="AAA_28"/>
    <property type="match status" value="1"/>
</dbReference>
<accession>A0AA40K0H0</accession>
<dbReference type="InterPro" id="IPR038727">
    <property type="entry name" value="NadR/Ttd14_AAA_dom"/>
</dbReference>